<dbReference type="PROSITE" id="PS50853">
    <property type="entry name" value="FN3"/>
    <property type="match status" value="1"/>
</dbReference>
<dbReference type="Pfam" id="PF13927">
    <property type="entry name" value="Ig_3"/>
    <property type="match status" value="1"/>
</dbReference>
<evidence type="ECO:0000259" key="8">
    <source>
        <dbReference type="PROSITE" id="PS50853"/>
    </source>
</evidence>
<dbReference type="PANTHER" id="PTHR44170">
    <property type="entry name" value="PROTEIN SIDEKICK"/>
    <property type="match status" value="1"/>
</dbReference>
<dbReference type="PANTHER" id="PTHR44170:SF6">
    <property type="entry name" value="CONTACTIN"/>
    <property type="match status" value="1"/>
</dbReference>
<reference evidence="9" key="1">
    <citation type="submission" date="2016-12" db="EMBL/GenBank/DDBJ databases">
        <title>An insight into the sialome and mialome of the sand fly, Nyssomyia neivai.</title>
        <authorList>
            <person name="Sebastian V."/>
            <person name="Goulart T.M."/>
            <person name="Oliveira W."/>
            <person name="Calvo E."/>
            <person name="Oliveira L.F."/>
            <person name="Pinto M.C."/>
            <person name="Rosselino A.M."/>
            <person name="Ribeiro J.M."/>
        </authorList>
    </citation>
    <scope>NUCLEOTIDE SEQUENCE</scope>
</reference>
<keyword evidence="2" id="KW-0677">Repeat</keyword>
<dbReference type="SMART" id="SM00408">
    <property type="entry name" value="IGc2"/>
    <property type="match status" value="2"/>
</dbReference>
<dbReference type="InterPro" id="IPR007110">
    <property type="entry name" value="Ig-like_dom"/>
</dbReference>
<feature type="transmembrane region" description="Helical" evidence="6">
    <location>
        <begin position="973"/>
        <end position="995"/>
    </location>
</feature>
<dbReference type="SUPFAM" id="SSF49265">
    <property type="entry name" value="Fibronectin type III"/>
    <property type="match status" value="1"/>
</dbReference>
<feature type="region of interest" description="Disordered" evidence="5">
    <location>
        <begin position="1064"/>
        <end position="1106"/>
    </location>
</feature>
<keyword evidence="6" id="KW-1133">Transmembrane helix</keyword>
<feature type="compositionally biased region" description="Basic and acidic residues" evidence="5">
    <location>
        <begin position="1092"/>
        <end position="1106"/>
    </location>
</feature>
<feature type="domain" description="Fibronectin type-III" evidence="8">
    <location>
        <begin position="868"/>
        <end position="960"/>
    </location>
</feature>
<feature type="domain" description="Ig-like" evidence="7">
    <location>
        <begin position="413"/>
        <end position="497"/>
    </location>
</feature>
<keyword evidence="9" id="KW-0675">Receptor</keyword>
<dbReference type="GO" id="GO:0030154">
    <property type="term" value="P:cell differentiation"/>
    <property type="evidence" value="ECO:0007669"/>
    <property type="project" value="UniProtKB-ARBA"/>
</dbReference>
<dbReference type="InterPro" id="IPR003961">
    <property type="entry name" value="FN3_dom"/>
</dbReference>
<dbReference type="FunFam" id="2.60.40.10:FF:000080">
    <property type="entry name" value="Myosin light chain kinase, smooth muscle"/>
    <property type="match status" value="1"/>
</dbReference>
<sequence>MALSFVRLCAVFTFGLFLTNGFLSVFAFINKDGPGPRLSFAHEPPPLGVVSRKSPLLLPCTVNFTRDFSYVGGDINYDGDEDNYDDVDDGDEGLNTNNYEDNPKFSLSHRNAEDFANFVEIKSTYDSSVINDEDNDAKEDTDDDFDGFRFRRQISVPSFSYVWYRNGEIVVEQNHNFRIFPNGTLKIFYSDYANGIYRCLVNDTKSIYGAIISRESKIFKTEFTRGSNETSVLVEMGSPLVLNCPFSSTPRANVTWHYKSKNILSPTTTDAADNRFFQLQNGSLLIVNTMSTDSGKYKCIAKNEYLQKSERIFMPQVTVLTSRTNHRGLFPALQEMEQKIIAGDTMELFCVTYNGEKVEWSFTPRTSMIPIKLSGFKYELKYKNVSREQHEGVYNCSTGASYQLYNVTVLIAPTFEQNLSSVASTMGASVTLSCIASGSPQPQIVWYHNGRLLENSHAIHYDAHELRLQSIEPEDEGIYQCFAKNDAGEIQMSANLSLRKRKKLSRLYNVKCYPVNYTTVRVQFDSIEPIHMVNYYLATVNPYTWLSPRPLEIRQNNTVIIVGEMHPLKAYTLYIRGHKKDHIETIGKHVKTHMLMGRLSKGVKCATQGLEIFSTPFPTGIFIWWPHVKDLPIESFKIQFRHSDTKNPIVFSDQIIGTTCELDEYRTWQEIESNLTKIGAETSIVRHRRDMEEDSRENANSPIGSTTQSSREFHHNEMRTEVLIPGNVTGILIPNSSKIEVRVLGATPDNPIEEQDLHFIPWKMIENSPDGVSQLRVNTVNAKSVQLSWNSFGPKHANSCLKLCFRNINQDVLIRGGKTDECQMINANSSSVEVKSLPPFTKYRMYLSNCNSSQPITDVIYVQTHQDVPGPVTKHRLTLDDGITLHWGPPVNPNGVLQYYSIVWNRNQTEMSANVSINENTFKLPNVTAMERINITIRAVGSAGIGIPIYVNLPGENNEKVLDRKESSTKAKFLGIIIGVCLSVAIVLIFGVVFVKFRSCTKNRQSGTNHNANVTYDQSLHPCGRDTHEMQTLIPQLGITTTTTTIAPNGNAKHGILDSFTESETRHENGGHVAINSSPRVSRGAKGGGRSESSRDVSDESENTLRMDECEEVVSTNGGNMHRMNGTIKTLNTQQHSTQILPPNQQMTPINNNVHCNGRNLHDVSVDSIDMDDSQQQLLGHTKNTKMPRITDRCADIKYHNGTTEIQSTPNGHTKCDDTYNWIVNNVAAVKGHPNNDHAYRRPIVGPNG</sequence>
<dbReference type="AlphaFoldDB" id="A0A1L8DJY9"/>
<evidence type="ECO:0000256" key="2">
    <source>
        <dbReference type="ARBA" id="ARBA00022737"/>
    </source>
</evidence>
<dbReference type="CDD" id="cd00096">
    <property type="entry name" value="Ig"/>
    <property type="match status" value="1"/>
</dbReference>
<dbReference type="Gene3D" id="2.60.40.10">
    <property type="entry name" value="Immunoglobulins"/>
    <property type="match status" value="4"/>
</dbReference>
<dbReference type="PROSITE" id="PS50835">
    <property type="entry name" value="IG_LIKE"/>
    <property type="match status" value="2"/>
</dbReference>
<comment type="similarity">
    <text evidence="1">Belongs to the protein kinase superfamily. CAMK Ser/Thr protein kinase family.</text>
</comment>
<dbReference type="CDD" id="cd00063">
    <property type="entry name" value="FN3"/>
    <property type="match status" value="1"/>
</dbReference>
<dbReference type="InterPro" id="IPR013783">
    <property type="entry name" value="Ig-like_fold"/>
</dbReference>
<evidence type="ECO:0000259" key="7">
    <source>
        <dbReference type="PROSITE" id="PS50835"/>
    </source>
</evidence>
<accession>A0A1L8DJY9</accession>
<dbReference type="InterPro" id="IPR036179">
    <property type="entry name" value="Ig-like_dom_sf"/>
</dbReference>
<evidence type="ECO:0000256" key="1">
    <source>
        <dbReference type="ARBA" id="ARBA00006692"/>
    </source>
</evidence>
<feature type="compositionally biased region" description="Polar residues" evidence="5">
    <location>
        <begin position="698"/>
        <end position="710"/>
    </location>
</feature>
<evidence type="ECO:0000256" key="5">
    <source>
        <dbReference type="SAM" id="MobiDB-lite"/>
    </source>
</evidence>
<dbReference type="InterPro" id="IPR013098">
    <property type="entry name" value="Ig_I-set"/>
</dbReference>
<keyword evidence="6" id="KW-0812">Transmembrane</keyword>
<protein>
    <submittedName>
        <fullName evidence="9">Putative receptor mediating netrin-dependent axon guidance</fullName>
    </submittedName>
</protein>
<dbReference type="InterPro" id="IPR003599">
    <property type="entry name" value="Ig_sub"/>
</dbReference>
<dbReference type="InterPro" id="IPR036116">
    <property type="entry name" value="FN3_sf"/>
</dbReference>
<dbReference type="InterPro" id="IPR003598">
    <property type="entry name" value="Ig_sub2"/>
</dbReference>
<dbReference type="SUPFAM" id="SSF48726">
    <property type="entry name" value="Immunoglobulin"/>
    <property type="match status" value="2"/>
</dbReference>
<keyword evidence="6" id="KW-0472">Membrane</keyword>
<dbReference type="GO" id="GO:0016020">
    <property type="term" value="C:membrane"/>
    <property type="evidence" value="ECO:0007669"/>
    <property type="project" value="UniProtKB-SubCell"/>
</dbReference>
<keyword evidence="4" id="KW-0393">Immunoglobulin domain</keyword>
<dbReference type="Pfam" id="PF07679">
    <property type="entry name" value="I-set"/>
    <property type="match status" value="1"/>
</dbReference>
<keyword evidence="3" id="KW-1015">Disulfide bond</keyword>
<dbReference type="EMBL" id="GFDF01007399">
    <property type="protein sequence ID" value="JAV06685.1"/>
    <property type="molecule type" value="Transcribed_RNA"/>
</dbReference>
<dbReference type="GO" id="GO:0009653">
    <property type="term" value="P:anatomical structure morphogenesis"/>
    <property type="evidence" value="ECO:0007669"/>
    <property type="project" value="UniProtKB-ARBA"/>
</dbReference>
<organism evidence="9">
    <name type="scientific">Nyssomyia neivai</name>
    <dbReference type="NCBI Taxonomy" id="330878"/>
    <lineage>
        <taxon>Eukaryota</taxon>
        <taxon>Metazoa</taxon>
        <taxon>Ecdysozoa</taxon>
        <taxon>Arthropoda</taxon>
        <taxon>Hexapoda</taxon>
        <taxon>Insecta</taxon>
        <taxon>Pterygota</taxon>
        <taxon>Neoptera</taxon>
        <taxon>Endopterygota</taxon>
        <taxon>Diptera</taxon>
        <taxon>Nematocera</taxon>
        <taxon>Psychodoidea</taxon>
        <taxon>Psychodidae</taxon>
        <taxon>Nyssomyia</taxon>
    </lineage>
</organism>
<dbReference type="SMART" id="SM00409">
    <property type="entry name" value="IG"/>
    <property type="match status" value="4"/>
</dbReference>
<dbReference type="SMART" id="SM00060">
    <property type="entry name" value="FN3"/>
    <property type="match status" value="2"/>
</dbReference>
<dbReference type="GO" id="GO:0098609">
    <property type="term" value="P:cell-cell adhesion"/>
    <property type="evidence" value="ECO:0007669"/>
    <property type="project" value="TreeGrafter"/>
</dbReference>
<evidence type="ECO:0000256" key="6">
    <source>
        <dbReference type="SAM" id="Phobius"/>
    </source>
</evidence>
<evidence type="ECO:0000256" key="4">
    <source>
        <dbReference type="ARBA" id="ARBA00023319"/>
    </source>
</evidence>
<feature type="domain" description="Ig-like" evidence="7">
    <location>
        <begin position="216"/>
        <end position="318"/>
    </location>
</feature>
<name>A0A1L8DJY9_9DIPT</name>
<evidence type="ECO:0000313" key="9">
    <source>
        <dbReference type="EMBL" id="JAV06685.1"/>
    </source>
</evidence>
<evidence type="ECO:0000256" key="3">
    <source>
        <dbReference type="ARBA" id="ARBA00023157"/>
    </source>
</evidence>
<proteinExistence type="inferred from homology"/>
<feature type="region of interest" description="Disordered" evidence="5">
    <location>
        <begin position="689"/>
        <end position="712"/>
    </location>
</feature>